<dbReference type="Gene3D" id="3.40.50.720">
    <property type="entry name" value="NAD(P)-binding Rossmann-like Domain"/>
    <property type="match status" value="1"/>
</dbReference>
<dbReference type="InterPro" id="IPR006311">
    <property type="entry name" value="TAT_signal"/>
</dbReference>
<gene>
    <name evidence="4" type="ORF">C5Y96_26330</name>
</gene>
<dbReference type="AlphaFoldDB" id="A0A2S8EYM4"/>
<proteinExistence type="predicted"/>
<dbReference type="Pfam" id="PF19051">
    <property type="entry name" value="GFO_IDH_MocA_C2"/>
    <property type="match status" value="1"/>
</dbReference>
<dbReference type="InterPro" id="IPR036291">
    <property type="entry name" value="NAD(P)-bd_dom_sf"/>
</dbReference>
<dbReference type="InterPro" id="IPR043906">
    <property type="entry name" value="Gfo/Idh/MocA_OxRdtase_bact_C"/>
</dbReference>
<evidence type="ECO:0000313" key="5">
    <source>
        <dbReference type="Proteomes" id="UP000240009"/>
    </source>
</evidence>
<sequence>MRKPVLSRRSFLQTSAAAAMVAGTGFHQLAAAAESKSANELLDIACIGVQNRASANVSGVSGQNLVALCDIDDGYLNKALNQYSKHKSKKYNDFRVLLDKEKNIDAVVVSTPDHTHAPASMWAMQLGKHVYCEKPMTHTVHEAREMTNFAVKNKLATQLGTQIHAGNNYRRVVEAIQSGAIGNIQHVDVWVGKGWGGGTVPTDTPPVPKGVHWDLWLGPAAERPYSPVYMPAQWRRWWDFGGGTLGDMGCHYIDVVFWALKLKYPTKISAEGPEPDAHTAPLGLTVNYDFPKTDVAPAVTMKWRDGDHCPKEINGHKVPGSGVMLHGDKGMMLATYGDFKLLPQEDFQDWKAPEESIPNSIGHYEEWIKAIKEGTPTTCSFDYSGPLTETVLLGNVAYRSGGPIEWDAKALKVTNNDSANQFIERKYREGWRI</sequence>
<feature type="domain" description="Gfo/Idh/MocA-like oxidoreductase N-terminal" evidence="2">
    <location>
        <begin position="53"/>
        <end position="159"/>
    </location>
</feature>
<dbReference type="SUPFAM" id="SSF51735">
    <property type="entry name" value="NAD(P)-binding Rossmann-fold domains"/>
    <property type="match status" value="1"/>
</dbReference>
<name>A0A2S8EYM4_9BACT</name>
<organism evidence="4 5">
    <name type="scientific">Blastopirellula marina</name>
    <dbReference type="NCBI Taxonomy" id="124"/>
    <lineage>
        <taxon>Bacteria</taxon>
        <taxon>Pseudomonadati</taxon>
        <taxon>Planctomycetota</taxon>
        <taxon>Planctomycetia</taxon>
        <taxon>Pirellulales</taxon>
        <taxon>Pirellulaceae</taxon>
        <taxon>Blastopirellula</taxon>
    </lineage>
</organism>
<dbReference type="SUPFAM" id="SSF55347">
    <property type="entry name" value="Glyceraldehyde-3-phosphate dehydrogenase-like, C-terminal domain"/>
    <property type="match status" value="1"/>
</dbReference>
<dbReference type="PROSITE" id="PS51318">
    <property type="entry name" value="TAT"/>
    <property type="match status" value="1"/>
</dbReference>
<protein>
    <submittedName>
        <fullName evidence="4">Oxidoreductase</fullName>
    </submittedName>
</protein>
<feature type="domain" description="Gfo/Idh/MocA-like oxidoreductase bacterial type C-terminal" evidence="3">
    <location>
        <begin position="198"/>
        <end position="432"/>
    </location>
</feature>
<dbReference type="InterPro" id="IPR019546">
    <property type="entry name" value="TAT_signal_bac_arc"/>
</dbReference>
<evidence type="ECO:0000313" key="4">
    <source>
        <dbReference type="EMBL" id="PQO25025.1"/>
    </source>
</evidence>
<accession>A0A2S8EYM4</accession>
<evidence type="ECO:0000259" key="2">
    <source>
        <dbReference type="Pfam" id="PF01408"/>
    </source>
</evidence>
<reference evidence="4 5" key="1">
    <citation type="submission" date="2018-02" db="EMBL/GenBank/DDBJ databases">
        <title>Comparative genomes isolates from brazilian mangrove.</title>
        <authorList>
            <person name="Araujo J.E."/>
            <person name="Taketani R.G."/>
            <person name="Silva M.C.P."/>
            <person name="Loureco M.V."/>
            <person name="Andreote F.D."/>
        </authorList>
    </citation>
    <scope>NUCLEOTIDE SEQUENCE [LARGE SCALE GENOMIC DNA]</scope>
    <source>
        <strain evidence="4 5">HEX-2 MGV</strain>
    </source>
</reference>
<dbReference type="PANTHER" id="PTHR43818:SF10">
    <property type="entry name" value="NADH-DEPENDENT DEHYDROGENASE-RELATED"/>
    <property type="match status" value="1"/>
</dbReference>
<dbReference type="Gene3D" id="3.30.360.10">
    <property type="entry name" value="Dihydrodipicolinate Reductase, domain 2"/>
    <property type="match status" value="1"/>
</dbReference>
<dbReference type="NCBIfam" id="TIGR01409">
    <property type="entry name" value="TAT_signal_seq"/>
    <property type="match status" value="1"/>
</dbReference>
<dbReference type="InterPro" id="IPR050463">
    <property type="entry name" value="Gfo/Idh/MocA_oxidrdct_glycsds"/>
</dbReference>
<evidence type="ECO:0000259" key="3">
    <source>
        <dbReference type="Pfam" id="PF19051"/>
    </source>
</evidence>
<dbReference type="EMBL" id="PUIA01000094">
    <property type="protein sequence ID" value="PQO25025.1"/>
    <property type="molecule type" value="Genomic_DNA"/>
</dbReference>
<dbReference type="PANTHER" id="PTHR43818">
    <property type="entry name" value="BCDNA.GH03377"/>
    <property type="match status" value="1"/>
</dbReference>
<dbReference type="Pfam" id="PF01408">
    <property type="entry name" value="GFO_IDH_MocA"/>
    <property type="match status" value="1"/>
</dbReference>
<feature type="chain" id="PRO_5015529179" evidence="1">
    <location>
        <begin position="19"/>
        <end position="433"/>
    </location>
</feature>
<dbReference type="Proteomes" id="UP000240009">
    <property type="component" value="Unassembled WGS sequence"/>
</dbReference>
<keyword evidence="1" id="KW-0732">Signal</keyword>
<comment type="caution">
    <text evidence="4">The sequence shown here is derived from an EMBL/GenBank/DDBJ whole genome shotgun (WGS) entry which is preliminary data.</text>
</comment>
<dbReference type="InterPro" id="IPR000683">
    <property type="entry name" value="Gfo/Idh/MocA-like_OxRdtase_N"/>
</dbReference>
<dbReference type="OrthoDB" id="255433at2"/>
<dbReference type="RefSeq" id="WP_105359595.1">
    <property type="nucleotide sequence ID" value="NZ_PUIA01000094.1"/>
</dbReference>
<dbReference type="GO" id="GO:0000166">
    <property type="term" value="F:nucleotide binding"/>
    <property type="evidence" value="ECO:0007669"/>
    <property type="project" value="InterPro"/>
</dbReference>
<feature type="signal peptide" evidence="1">
    <location>
        <begin position="1"/>
        <end position="18"/>
    </location>
</feature>
<evidence type="ECO:0000256" key="1">
    <source>
        <dbReference type="SAM" id="SignalP"/>
    </source>
</evidence>